<dbReference type="AlphaFoldDB" id="A0A371EGC6"/>
<evidence type="ECO:0000313" key="2">
    <source>
        <dbReference type="Proteomes" id="UP000257109"/>
    </source>
</evidence>
<feature type="non-terminal residue" evidence="1">
    <location>
        <position position="1"/>
    </location>
</feature>
<dbReference type="EMBL" id="QJKJ01014091">
    <property type="protein sequence ID" value="RDX65036.1"/>
    <property type="molecule type" value="Genomic_DNA"/>
</dbReference>
<protein>
    <submittedName>
        <fullName evidence="1">Uncharacterized protein</fullName>
    </submittedName>
</protein>
<keyword evidence="2" id="KW-1185">Reference proteome</keyword>
<gene>
    <name evidence="1" type="ORF">CR513_56341</name>
</gene>
<dbReference type="OrthoDB" id="1435064at2759"/>
<evidence type="ECO:0000313" key="1">
    <source>
        <dbReference type="EMBL" id="RDX65036.1"/>
    </source>
</evidence>
<dbReference type="Proteomes" id="UP000257109">
    <property type="component" value="Unassembled WGS sequence"/>
</dbReference>
<organism evidence="1 2">
    <name type="scientific">Mucuna pruriens</name>
    <name type="common">Velvet bean</name>
    <name type="synonym">Dolichos pruriens</name>
    <dbReference type="NCBI Taxonomy" id="157652"/>
    <lineage>
        <taxon>Eukaryota</taxon>
        <taxon>Viridiplantae</taxon>
        <taxon>Streptophyta</taxon>
        <taxon>Embryophyta</taxon>
        <taxon>Tracheophyta</taxon>
        <taxon>Spermatophyta</taxon>
        <taxon>Magnoliopsida</taxon>
        <taxon>eudicotyledons</taxon>
        <taxon>Gunneridae</taxon>
        <taxon>Pentapetalae</taxon>
        <taxon>rosids</taxon>
        <taxon>fabids</taxon>
        <taxon>Fabales</taxon>
        <taxon>Fabaceae</taxon>
        <taxon>Papilionoideae</taxon>
        <taxon>50 kb inversion clade</taxon>
        <taxon>NPAAA clade</taxon>
        <taxon>indigoferoid/millettioid clade</taxon>
        <taxon>Phaseoleae</taxon>
        <taxon>Mucuna</taxon>
    </lineage>
</organism>
<reference evidence="1" key="1">
    <citation type="submission" date="2018-05" db="EMBL/GenBank/DDBJ databases">
        <title>Draft genome of Mucuna pruriens seed.</title>
        <authorList>
            <person name="Nnadi N.E."/>
            <person name="Vos R."/>
            <person name="Hasami M.H."/>
            <person name="Devisetty U.K."/>
            <person name="Aguiy J.C."/>
        </authorList>
    </citation>
    <scope>NUCLEOTIDE SEQUENCE [LARGE SCALE GENOMIC DNA]</scope>
    <source>
        <strain evidence="1">JCA_2017</strain>
    </source>
</reference>
<sequence length="147" mass="17331">NPKSLRHLFITKKGVDNETTKWSEFIKDYNFNLNDHLGKVDVVVEVLSRKPFLRDSSFICEITLKSMKLDLLKITSDMMGENRQEITHDKMIDVRIRIDEVTRFHNKIHVLYVTKLRKLIIQTELSSGLRVWLGVARTYQNLREMIA</sequence>
<feature type="non-terminal residue" evidence="1">
    <location>
        <position position="147"/>
    </location>
</feature>
<name>A0A371EGC6_MUCPR</name>
<comment type="caution">
    <text evidence="1">The sequence shown here is derived from an EMBL/GenBank/DDBJ whole genome shotgun (WGS) entry which is preliminary data.</text>
</comment>
<accession>A0A371EGC6</accession>
<proteinExistence type="predicted"/>